<dbReference type="CDD" id="cd05233">
    <property type="entry name" value="SDR_c"/>
    <property type="match status" value="1"/>
</dbReference>
<dbReference type="InterPro" id="IPR020904">
    <property type="entry name" value="Sc_DH/Rdtase_CS"/>
</dbReference>
<evidence type="ECO:0000256" key="3">
    <source>
        <dbReference type="RuleBase" id="RU000363"/>
    </source>
</evidence>
<protein>
    <submittedName>
        <fullName evidence="4">Short chain dehydrogenase family protein</fullName>
        <ecNumber evidence="4">1.-.-.-</ecNumber>
    </submittedName>
</protein>
<dbReference type="PRINTS" id="PR00080">
    <property type="entry name" value="SDRFAMILY"/>
</dbReference>
<evidence type="ECO:0000313" key="5">
    <source>
        <dbReference type="Proteomes" id="UP000000212"/>
    </source>
</evidence>
<dbReference type="PANTHER" id="PTHR42901">
    <property type="entry name" value="ALCOHOL DEHYDROGENASE"/>
    <property type="match status" value="1"/>
</dbReference>
<name>K8E853_CARML</name>
<dbReference type="InterPro" id="IPR036291">
    <property type="entry name" value="NAD(P)-bd_dom_sf"/>
</dbReference>
<dbReference type="Pfam" id="PF00106">
    <property type="entry name" value="adh_short"/>
    <property type="match status" value="1"/>
</dbReference>
<dbReference type="InterPro" id="IPR002347">
    <property type="entry name" value="SDR_fam"/>
</dbReference>
<proteinExistence type="inferred from homology"/>
<dbReference type="OrthoDB" id="9775296at2"/>
<dbReference type="Gene3D" id="3.40.50.720">
    <property type="entry name" value="NAD(P)-binding Rossmann-like Domain"/>
    <property type="match status" value="1"/>
</dbReference>
<dbReference type="PANTHER" id="PTHR42901:SF1">
    <property type="entry name" value="ALCOHOL DEHYDROGENASE"/>
    <property type="match status" value="1"/>
</dbReference>
<comment type="similarity">
    <text evidence="1 3">Belongs to the short-chain dehydrogenases/reductases (SDR) family.</text>
</comment>
<dbReference type="GO" id="GO:0016491">
    <property type="term" value="F:oxidoreductase activity"/>
    <property type="evidence" value="ECO:0007669"/>
    <property type="project" value="UniProtKB-KW"/>
</dbReference>
<evidence type="ECO:0000313" key="4">
    <source>
        <dbReference type="EMBL" id="CCO13179.1"/>
    </source>
</evidence>
<dbReference type="SUPFAM" id="SSF51735">
    <property type="entry name" value="NAD(P)-binding Rossmann-fold domains"/>
    <property type="match status" value="1"/>
</dbReference>
<accession>K8E853</accession>
<keyword evidence="5" id="KW-1185">Reference proteome</keyword>
<dbReference type="PROSITE" id="PS00061">
    <property type="entry name" value="ADH_SHORT"/>
    <property type="match status" value="1"/>
</dbReference>
<gene>
    <name evidence="4" type="ORF">BN424_3566</name>
</gene>
<dbReference type="STRING" id="1234679.BN424_3566"/>
<sequence>MSKKYTVITGASSGIGYETALAFAGKEKNMILIARRTEQLTELQKRIQKQYPTLDIIVKISDLSDKKQVYGLYESLKQYDIETWINNAGVGASGALMNNDLKQIERIIQVNIEATTILSTLYAKDYANVQGAQLINVSSAMGYVIALGNVAYSASKFFVSVLTEGLAAELKDAELQAKVLAPALTATAFIQQSSDSELDYENYQLRSPQEVASYLMALYESTQTVGIVNEKNEFILSNPIFPVFSI</sequence>
<dbReference type="AlphaFoldDB" id="K8E853"/>
<dbReference type="Proteomes" id="UP000000212">
    <property type="component" value="Chromosome"/>
</dbReference>
<evidence type="ECO:0000256" key="2">
    <source>
        <dbReference type="ARBA" id="ARBA00023002"/>
    </source>
</evidence>
<dbReference type="KEGG" id="cml:BN424_3566"/>
<reference evidence="5" key="1">
    <citation type="journal article" date="2013" name="Genome Announc.">
        <title>Complete Chromosome Sequence of Carnobacterium maltaromaticum LMA 28.</title>
        <authorList>
            <person name="Cailliez-Grimal C."/>
            <person name="Chaillou S."/>
            <person name="Anba-Mondoloni J."/>
            <person name="Loux V."/>
            <person name="Afzal M.I."/>
            <person name="Rahman A."/>
            <person name="Kergourlay G."/>
            <person name="Champomier-Verges M.C."/>
            <person name="Zagorec M."/>
            <person name="Dalgaard P."/>
            <person name="Leisner J.J."/>
            <person name="Prevost H."/>
            <person name="Revol-Junelles A.M."/>
            <person name="Borges F."/>
        </authorList>
    </citation>
    <scope>NUCLEOTIDE SEQUENCE</scope>
    <source>
        <strain evidence="5">LMA28</strain>
    </source>
</reference>
<dbReference type="PATRIC" id="fig|1234679.3.peg.3573"/>
<keyword evidence="2 4" id="KW-0560">Oxidoreductase</keyword>
<dbReference type="PRINTS" id="PR00081">
    <property type="entry name" value="GDHRDH"/>
</dbReference>
<evidence type="ECO:0000256" key="1">
    <source>
        <dbReference type="ARBA" id="ARBA00006484"/>
    </source>
</evidence>
<organism evidence="4 5">
    <name type="scientific">Carnobacterium maltaromaticum LMA28</name>
    <dbReference type="NCBI Taxonomy" id="1234679"/>
    <lineage>
        <taxon>Bacteria</taxon>
        <taxon>Bacillati</taxon>
        <taxon>Bacillota</taxon>
        <taxon>Bacilli</taxon>
        <taxon>Lactobacillales</taxon>
        <taxon>Carnobacteriaceae</taxon>
        <taxon>Carnobacterium</taxon>
    </lineage>
</organism>
<dbReference type="EC" id="1.-.-.-" evidence="4"/>
<dbReference type="eggNOG" id="COG0300">
    <property type="taxonomic scope" value="Bacteria"/>
</dbReference>
<dbReference type="HOGENOM" id="CLU_010194_2_1_9"/>
<dbReference type="EMBL" id="HE999757">
    <property type="protein sequence ID" value="CCO13179.1"/>
    <property type="molecule type" value="Genomic_DNA"/>
</dbReference>
<dbReference type="RefSeq" id="WP_015077868.1">
    <property type="nucleotide sequence ID" value="NC_019425.2"/>
</dbReference>